<dbReference type="InterPro" id="IPR009060">
    <property type="entry name" value="UBA-like_sf"/>
</dbReference>
<dbReference type="PROSITE" id="PS51140">
    <property type="entry name" value="CUE"/>
    <property type="match status" value="1"/>
</dbReference>
<feature type="compositionally biased region" description="Polar residues" evidence="1">
    <location>
        <begin position="427"/>
        <end position="439"/>
    </location>
</feature>
<dbReference type="STRING" id="46731.A0A3M6UT85"/>
<evidence type="ECO:0000313" key="4">
    <source>
        <dbReference type="Proteomes" id="UP000275408"/>
    </source>
</evidence>
<evidence type="ECO:0000313" key="3">
    <source>
        <dbReference type="EMBL" id="RMX56855.1"/>
    </source>
</evidence>
<gene>
    <name evidence="3" type="ORF">pdam_00006322</name>
</gene>
<dbReference type="OrthoDB" id="5577209at2759"/>
<reference evidence="3 4" key="1">
    <citation type="journal article" date="2018" name="Sci. Rep.">
        <title>Comparative analysis of the Pocillopora damicornis genome highlights role of immune system in coral evolution.</title>
        <authorList>
            <person name="Cunning R."/>
            <person name="Bay R.A."/>
            <person name="Gillette P."/>
            <person name="Baker A.C."/>
            <person name="Traylor-Knowles N."/>
        </authorList>
    </citation>
    <scope>NUCLEOTIDE SEQUENCE [LARGE SCALE GENOMIC DNA]</scope>
    <source>
        <strain evidence="3">RSMAS</strain>
        <tissue evidence="3">Whole animal</tissue>
    </source>
</reference>
<feature type="region of interest" description="Disordered" evidence="1">
    <location>
        <begin position="423"/>
        <end position="442"/>
    </location>
</feature>
<dbReference type="Proteomes" id="UP000275408">
    <property type="component" value="Unassembled WGS sequence"/>
</dbReference>
<feature type="region of interest" description="Disordered" evidence="1">
    <location>
        <begin position="627"/>
        <end position="767"/>
    </location>
</feature>
<dbReference type="InterPro" id="IPR003892">
    <property type="entry name" value="CUE"/>
</dbReference>
<dbReference type="SUPFAM" id="SSF46934">
    <property type="entry name" value="UBA-like"/>
    <property type="match status" value="1"/>
</dbReference>
<dbReference type="InterPro" id="IPR041800">
    <property type="entry name" value="ASCC2_CUE"/>
</dbReference>
<name>A0A3M6UT85_POCDA</name>
<dbReference type="GO" id="GO:0043130">
    <property type="term" value="F:ubiquitin binding"/>
    <property type="evidence" value="ECO:0007669"/>
    <property type="project" value="InterPro"/>
</dbReference>
<protein>
    <recommendedName>
        <fullName evidence="2">CUE domain-containing protein</fullName>
    </recommendedName>
</protein>
<feature type="compositionally biased region" description="Basic and acidic residues" evidence="1">
    <location>
        <begin position="725"/>
        <end position="741"/>
    </location>
</feature>
<evidence type="ECO:0000256" key="1">
    <source>
        <dbReference type="SAM" id="MobiDB-lite"/>
    </source>
</evidence>
<dbReference type="Pfam" id="PF02845">
    <property type="entry name" value="CUE"/>
    <property type="match status" value="1"/>
</dbReference>
<feature type="compositionally biased region" description="Basic and acidic residues" evidence="1">
    <location>
        <begin position="702"/>
        <end position="715"/>
    </location>
</feature>
<dbReference type="CDD" id="cd14364">
    <property type="entry name" value="CUE_ASCC2"/>
    <property type="match status" value="1"/>
</dbReference>
<feature type="compositionally biased region" description="Basic and acidic residues" evidence="1">
    <location>
        <begin position="675"/>
        <end position="690"/>
    </location>
</feature>
<organism evidence="3 4">
    <name type="scientific">Pocillopora damicornis</name>
    <name type="common">Cauliflower coral</name>
    <name type="synonym">Millepora damicornis</name>
    <dbReference type="NCBI Taxonomy" id="46731"/>
    <lineage>
        <taxon>Eukaryota</taxon>
        <taxon>Metazoa</taxon>
        <taxon>Cnidaria</taxon>
        <taxon>Anthozoa</taxon>
        <taxon>Hexacorallia</taxon>
        <taxon>Scleractinia</taxon>
        <taxon>Astrocoeniina</taxon>
        <taxon>Pocilloporidae</taxon>
        <taxon>Pocillopora</taxon>
    </lineage>
</organism>
<feature type="domain" description="CUE" evidence="2">
    <location>
        <begin position="478"/>
        <end position="521"/>
    </location>
</feature>
<dbReference type="SMART" id="SM00546">
    <property type="entry name" value="CUE"/>
    <property type="match status" value="1"/>
</dbReference>
<feature type="compositionally biased region" description="Basic residues" evidence="1">
    <location>
        <begin position="691"/>
        <end position="701"/>
    </location>
</feature>
<accession>A0A3M6UT85</accession>
<dbReference type="PANTHER" id="PTHR21494">
    <property type="entry name" value="ACTIVATING SIGNAL COINTEGRATOR 1 COMPLEX SUBUNIT 2 ASC-1 COMPLEX SUBUNIT P100"/>
    <property type="match status" value="1"/>
</dbReference>
<proteinExistence type="predicted"/>
<dbReference type="Gene3D" id="1.10.8.10">
    <property type="entry name" value="DNA helicase RuvA subunit, C-terminal domain"/>
    <property type="match status" value="1"/>
</dbReference>
<feature type="compositionally biased region" description="Acidic residues" evidence="1">
    <location>
        <begin position="662"/>
        <end position="674"/>
    </location>
</feature>
<dbReference type="GO" id="GO:0006355">
    <property type="term" value="P:regulation of DNA-templated transcription"/>
    <property type="evidence" value="ECO:0007669"/>
    <property type="project" value="TreeGrafter"/>
</dbReference>
<dbReference type="AlphaFoldDB" id="A0A3M6UT85"/>
<keyword evidence="4" id="KW-1185">Reference proteome</keyword>
<sequence>MSRKKRDKEPEGLPLDLRVRKTVNPVTKIFEEIPELSPVWIEDVQFVPYSPPPVQPSSASPLDHGGMEQWIERMSFISEDLKWLLSLPHNKFWCQVIFDESLQQCLDSYLKCAPRNFDALSVLPSEAASLHEGIHKRVFMTYLRMSTHKESKENFFTQSTFGDILYENFLFDIPKMMDICVLYGGESSANTPLLRKMLENIFSKQPKYYGDLNGTIPTIFETLDDILSKCGIKPKTEDPSNLPQKLTDSKMEQTSSMTVLQLEDIILYLNDTIKTLMAFVETCPLVCQSFQRQGFVQRIAIFYELFTPYFRQQLSGAELQMLKDKWKCFKVALIRLCRVVLHTCCIAPLLERESSRNDDQVQTCVEDYLQVFLSSYDSRFSIREDLNRIQQLTAGVDETRMDYILDAVDSARKAFPRHFSKRKNTDENGSTIGPSTSVVDTPVNGRADEWTEEHVANVNGFVEDKNEGATSKTVSDVELYSMVTHVQDLLPGLGDGFVIMCLEELNFDVEQVINVLLEDNLPPSLQDADRSLSKEALMRNKKKPSTTILKERHSVYDKDEFDVFSGSKVDVTKVHKGKRRDRTNLQTLLSDKSDITESVKERYSSYDVFNEHRRMVNLYDDEYDDTYDSQNVGAQDADSADELTVRRPFTIPRVLGGSPVPSDEEEDSEEEGPSEEGKAKEGEQEIDKALVNRRYRGPRGPKKGEKDGGGAKEGQKGGPKGRGRGVSDAEKRNRAHSERNKGLRANHNRRVGAERKRAKGMGMLSHQ</sequence>
<evidence type="ECO:0000259" key="2">
    <source>
        <dbReference type="PROSITE" id="PS51140"/>
    </source>
</evidence>
<comment type="caution">
    <text evidence="3">The sequence shown here is derived from an EMBL/GenBank/DDBJ whole genome shotgun (WGS) entry which is preliminary data.</text>
</comment>
<dbReference type="InterPro" id="IPR052586">
    <property type="entry name" value="ASCC2"/>
</dbReference>
<dbReference type="PANTHER" id="PTHR21494:SF0">
    <property type="entry name" value="ACTIVATING SIGNAL COINTEGRATOR 1 COMPLEX SUBUNIT 2"/>
    <property type="match status" value="1"/>
</dbReference>
<dbReference type="EMBL" id="RCHS01000788">
    <property type="protein sequence ID" value="RMX56855.1"/>
    <property type="molecule type" value="Genomic_DNA"/>
</dbReference>